<dbReference type="RefSeq" id="WP_194115425.1">
    <property type="nucleotide sequence ID" value="NZ_JADFUA010000003.1"/>
</dbReference>
<proteinExistence type="predicted"/>
<dbReference type="Proteomes" id="UP000604481">
    <property type="component" value="Unassembled WGS sequence"/>
</dbReference>
<feature type="signal peptide" evidence="1">
    <location>
        <begin position="1"/>
        <end position="19"/>
    </location>
</feature>
<dbReference type="SUPFAM" id="SSF53850">
    <property type="entry name" value="Periplasmic binding protein-like II"/>
    <property type="match status" value="1"/>
</dbReference>
<gene>
    <name evidence="2" type="ORF">INR99_05935</name>
</gene>
<name>A0A8J7KA87_9NEIS</name>
<evidence type="ECO:0008006" key="4">
    <source>
        <dbReference type="Google" id="ProtNLM"/>
    </source>
</evidence>
<organism evidence="2 3">
    <name type="scientific">Chitinilyticum piscinae</name>
    <dbReference type="NCBI Taxonomy" id="2866724"/>
    <lineage>
        <taxon>Bacteria</taxon>
        <taxon>Pseudomonadati</taxon>
        <taxon>Pseudomonadota</taxon>
        <taxon>Betaproteobacteria</taxon>
        <taxon>Neisseriales</taxon>
        <taxon>Chitinibacteraceae</taxon>
        <taxon>Chitinilyticum</taxon>
    </lineage>
</organism>
<protein>
    <recommendedName>
        <fullName evidence="4">Solute-binding protein family 3/N-terminal domain-containing protein</fullName>
    </recommendedName>
</protein>
<dbReference type="AlphaFoldDB" id="A0A8J7KA87"/>
<sequence length="253" mass="28830">MRHWLVAVMLAWLAIPAWAAEKLTLCHEDVDVFPWVFGEKDGLDRYVMQTVARHLQLEVTYRALPWKRCQYEVREGLSDGMFSAAFSAERTLYAAYPMAADGQPDAALRMGRDRYLVFRKLGHAASWQGGRFVHAERAGIQAGYSIGAELRTQGLLLDERSATAEDVLRKLDAGSVDVAVLLEGPALRAMQQFPRWSSRLEALPESYRENDMFLALGRGVCQKRPGLCHKLWQEIRVVRESAEYRQLQRKYGL</sequence>
<dbReference type="EMBL" id="JADFUA010000003">
    <property type="protein sequence ID" value="MBE9608884.1"/>
    <property type="molecule type" value="Genomic_DNA"/>
</dbReference>
<accession>A0A8J7KA87</accession>
<keyword evidence="3" id="KW-1185">Reference proteome</keyword>
<evidence type="ECO:0000313" key="3">
    <source>
        <dbReference type="Proteomes" id="UP000604481"/>
    </source>
</evidence>
<feature type="chain" id="PRO_5035262979" description="Solute-binding protein family 3/N-terminal domain-containing protein" evidence="1">
    <location>
        <begin position="20"/>
        <end position="253"/>
    </location>
</feature>
<evidence type="ECO:0000256" key="1">
    <source>
        <dbReference type="SAM" id="SignalP"/>
    </source>
</evidence>
<evidence type="ECO:0000313" key="2">
    <source>
        <dbReference type="EMBL" id="MBE9608884.1"/>
    </source>
</evidence>
<dbReference type="Gene3D" id="3.40.190.10">
    <property type="entry name" value="Periplasmic binding protein-like II"/>
    <property type="match status" value="2"/>
</dbReference>
<comment type="caution">
    <text evidence="2">The sequence shown here is derived from an EMBL/GenBank/DDBJ whole genome shotgun (WGS) entry which is preliminary data.</text>
</comment>
<reference evidence="2 3" key="1">
    <citation type="submission" date="2020-10" db="EMBL/GenBank/DDBJ databases">
        <title>The genome sequence of Chitinilyticum litopenaei 4Y14.</title>
        <authorList>
            <person name="Liu Y."/>
        </authorList>
    </citation>
    <scope>NUCLEOTIDE SEQUENCE [LARGE SCALE GENOMIC DNA]</scope>
    <source>
        <strain evidence="2 3">4Y14</strain>
    </source>
</reference>
<keyword evidence="1" id="KW-0732">Signal</keyword>